<evidence type="ECO:0000256" key="1">
    <source>
        <dbReference type="SAM" id="Phobius"/>
    </source>
</evidence>
<dbReference type="InterPro" id="IPR049352">
    <property type="entry name" value="Rost"/>
</dbReference>
<proteinExistence type="predicted"/>
<feature type="transmembrane region" description="Helical" evidence="1">
    <location>
        <begin position="65"/>
        <end position="90"/>
    </location>
</feature>
<dbReference type="OMA" id="VIESMWP"/>
<keyword evidence="1" id="KW-0472">Membrane</keyword>
<keyword evidence="2" id="KW-1185">Reference proteome</keyword>
<dbReference type="Pfam" id="PF21534">
    <property type="entry name" value="Rost"/>
    <property type="match status" value="1"/>
</dbReference>
<dbReference type="KEGG" id="aplc:110976958"/>
<accession>A0A8B7XZQ8</accession>
<dbReference type="RefSeq" id="XP_022086388.1">
    <property type="nucleotide sequence ID" value="XM_022230696.1"/>
</dbReference>
<reference evidence="3" key="1">
    <citation type="submission" date="2025-08" db="UniProtKB">
        <authorList>
            <consortium name="RefSeq"/>
        </authorList>
    </citation>
    <scope>IDENTIFICATION</scope>
</reference>
<sequence length="260" mass="28845">MKCCKRPTLSDLKLNVEDSGVFYRSQWTRLPALVFVAYRVLLALYLLGVYIALLVELIPSYGGSIFIFLTNIAFTVFVVYLLIAGSIAVLDGYILRRRNSADMGVRHMIHWLLFNVTVNVNLIVTIVYWVGLYDPARGGFFFSFHVHAVTSIVSVADLVVTAVPVRLLHAVYPCVSLVAYMVLTLVYWGTSNGIVYPFLDYSCNPGLAAGSIVGIFLAILSTQVIVWAIYKLRVGMWKKCGGDGETTQAEIEQDKAENGL</sequence>
<dbReference type="GO" id="GO:0016020">
    <property type="term" value="C:membrane"/>
    <property type="evidence" value="ECO:0007669"/>
    <property type="project" value="TreeGrafter"/>
</dbReference>
<feature type="transmembrane region" description="Helical" evidence="1">
    <location>
        <begin position="111"/>
        <end position="130"/>
    </location>
</feature>
<dbReference type="PANTHER" id="PTHR12242">
    <property type="entry name" value="OS02G0130600 PROTEIN-RELATED"/>
    <property type="match status" value="1"/>
</dbReference>
<evidence type="ECO:0000313" key="3">
    <source>
        <dbReference type="RefSeq" id="XP_022086388.1"/>
    </source>
</evidence>
<keyword evidence="1" id="KW-0812">Transmembrane</keyword>
<keyword evidence="1" id="KW-1133">Transmembrane helix</keyword>
<organism evidence="2 3">
    <name type="scientific">Acanthaster planci</name>
    <name type="common">Crown-of-thorns starfish</name>
    <dbReference type="NCBI Taxonomy" id="133434"/>
    <lineage>
        <taxon>Eukaryota</taxon>
        <taxon>Metazoa</taxon>
        <taxon>Echinodermata</taxon>
        <taxon>Eleutherozoa</taxon>
        <taxon>Asterozoa</taxon>
        <taxon>Asteroidea</taxon>
        <taxon>Valvatacea</taxon>
        <taxon>Valvatida</taxon>
        <taxon>Acanthasteridae</taxon>
        <taxon>Acanthaster</taxon>
    </lineage>
</organism>
<dbReference type="GeneID" id="110976958"/>
<feature type="transmembrane region" description="Helical" evidence="1">
    <location>
        <begin position="208"/>
        <end position="230"/>
    </location>
</feature>
<protein>
    <submittedName>
        <fullName evidence="3">Protein rolling stone-like</fullName>
    </submittedName>
</protein>
<dbReference type="AlphaFoldDB" id="A0A8B7XZQ8"/>
<feature type="transmembrane region" description="Helical" evidence="1">
    <location>
        <begin position="32"/>
        <end position="53"/>
    </location>
</feature>
<dbReference type="PANTHER" id="PTHR12242:SF49">
    <property type="entry name" value="HEADBUTT, ISOFORM E"/>
    <property type="match status" value="1"/>
</dbReference>
<dbReference type="OrthoDB" id="419711at2759"/>
<feature type="transmembrane region" description="Helical" evidence="1">
    <location>
        <begin position="142"/>
        <end position="163"/>
    </location>
</feature>
<name>A0A8B7XZQ8_ACAPL</name>
<gene>
    <name evidence="3" type="primary">LOC110976958</name>
</gene>
<dbReference type="Proteomes" id="UP000694845">
    <property type="component" value="Unplaced"/>
</dbReference>
<feature type="transmembrane region" description="Helical" evidence="1">
    <location>
        <begin position="170"/>
        <end position="188"/>
    </location>
</feature>
<evidence type="ECO:0000313" key="2">
    <source>
        <dbReference type="Proteomes" id="UP000694845"/>
    </source>
</evidence>